<dbReference type="Proteomes" id="UP000032545">
    <property type="component" value="Unassembled WGS sequence"/>
</dbReference>
<sequence length="316" mass="33194" precursor="true">MTVKRSRDAVRTAMASGWRRICLLVAGLLALVVTQPGTARAADTIGFTGDAGRGNGVAVPFEGFTDRRGGPVPIGGAVGVDLVLGSTARPYLPCQHYDPRTRTGDTFVNACQERGSYATYTRFPAGGGLVFPAGYFMGNVQPDLVRGGGLSTGWGSRTAGLSFEFYPELRRDGDYVHSRFYLDRFTHRANGWAYSAAVGRIALTTLADPGTARLGGRMTVGGRAPAPGRAKVVIFGGAARSSTGYPISSFAVHTGSGAPTWISSPLYAGNQRITVTDTTTGRSCVLDRYGVRGPNNVVDFDLAAPGFGHPDSVCTS</sequence>
<reference evidence="3" key="1">
    <citation type="submission" date="2015-02" db="EMBL/GenBank/DDBJ databases">
        <title>Draft Genome of Frankia sp. CpI1-S.</title>
        <authorList>
            <person name="Oshone R.T."/>
            <person name="Ngom M."/>
            <person name="Ghodhbane-Gtari F."/>
            <person name="Gtari M."/>
            <person name="Morris K."/>
            <person name="Thomas K."/>
            <person name="Sen A."/>
            <person name="Tisa L.S."/>
        </authorList>
    </citation>
    <scope>NUCLEOTIDE SEQUENCE [LARGE SCALE GENOMIC DNA]</scope>
    <source>
        <strain evidence="3">CpI1-S</strain>
    </source>
</reference>
<dbReference type="AlphaFoldDB" id="A0A0D8BHQ2"/>
<evidence type="ECO:0000256" key="1">
    <source>
        <dbReference type="SAM" id="SignalP"/>
    </source>
</evidence>
<evidence type="ECO:0000313" key="2">
    <source>
        <dbReference type="EMBL" id="KJE23519.1"/>
    </source>
</evidence>
<accession>A0A0D8BHQ2</accession>
<proteinExistence type="predicted"/>
<dbReference type="PATRIC" id="fig|1502723.3.peg.1191"/>
<reference evidence="2 3" key="2">
    <citation type="journal article" date="2016" name="Genome Announc.">
        <title>Permanent Draft Genome Sequences for Two Variants of Frankia sp. Strain CpI1, the First Frankia Strain Isolated from Root Nodules of Comptonia peregrina.</title>
        <authorList>
            <person name="Oshone R."/>
            <person name="Hurst S.G.IV."/>
            <person name="Abebe-Akele F."/>
            <person name="Simpson S."/>
            <person name="Morris K."/>
            <person name="Thomas W.K."/>
            <person name="Tisa L.S."/>
        </authorList>
    </citation>
    <scope>NUCLEOTIDE SEQUENCE [LARGE SCALE GENOMIC DNA]</scope>
    <source>
        <strain evidence="3">CpI1-S</strain>
    </source>
</reference>
<comment type="caution">
    <text evidence="2">The sequence shown here is derived from an EMBL/GenBank/DDBJ whole genome shotgun (WGS) entry which is preliminary data.</text>
</comment>
<name>A0A0D8BHQ2_9ACTN</name>
<dbReference type="OrthoDB" id="3216171at2"/>
<dbReference type="RefSeq" id="WP_044884863.1">
    <property type="nucleotide sequence ID" value="NZ_JYFN01000013.1"/>
</dbReference>
<keyword evidence="1" id="KW-0732">Signal</keyword>
<evidence type="ECO:0000313" key="3">
    <source>
        <dbReference type="Proteomes" id="UP000032545"/>
    </source>
</evidence>
<feature type="signal peptide" evidence="1">
    <location>
        <begin position="1"/>
        <end position="41"/>
    </location>
</feature>
<organism evidence="2 3">
    <name type="scientific">Frankia torreyi</name>
    <dbReference type="NCBI Taxonomy" id="1856"/>
    <lineage>
        <taxon>Bacteria</taxon>
        <taxon>Bacillati</taxon>
        <taxon>Actinomycetota</taxon>
        <taxon>Actinomycetes</taxon>
        <taxon>Frankiales</taxon>
        <taxon>Frankiaceae</taxon>
        <taxon>Frankia</taxon>
    </lineage>
</organism>
<protein>
    <submittedName>
        <fullName evidence="2">Uncharacterized protein</fullName>
    </submittedName>
</protein>
<dbReference type="EMBL" id="JYFN01000013">
    <property type="protein sequence ID" value="KJE23519.1"/>
    <property type="molecule type" value="Genomic_DNA"/>
</dbReference>
<keyword evidence="3" id="KW-1185">Reference proteome</keyword>
<gene>
    <name evidence="2" type="ORF">FF36_02225</name>
</gene>
<feature type="chain" id="PRO_5002326922" evidence="1">
    <location>
        <begin position="42"/>
        <end position="316"/>
    </location>
</feature>